<evidence type="ECO:0000256" key="5">
    <source>
        <dbReference type="ARBA" id="ARBA00024042"/>
    </source>
</evidence>
<comment type="cofactor">
    <cofactor evidence="1">
        <name>FMN</name>
        <dbReference type="ChEBI" id="CHEBI:58210"/>
    </cofactor>
</comment>
<keyword evidence="8" id="KW-1185">Reference proteome</keyword>
<comment type="similarity">
    <text evidence="5">Belongs to the FMN-dependent alpha-hydroxy acid dehydrogenase family.</text>
</comment>
<dbReference type="Pfam" id="PF01070">
    <property type="entry name" value="FMN_dh"/>
    <property type="match status" value="2"/>
</dbReference>
<dbReference type="GO" id="GO:0016491">
    <property type="term" value="F:oxidoreductase activity"/>
    <property type="evidence" value="ECO:0007669"/>
    <property type="project" value="UniProtKB-KW"/>
</dbReference>
<keyword evidence="2" id="KW-0285">Flavoprotein</keyword>
<dbReference type="InterPro" id="IPR013785">
    <property type="entry name" value="Aldolase_TIM"/>
</dbReference>
<comment type="caution">
    <text evidence="7">The sequence shown here is derived from an EMBL/GenBank/DDBJ whole genome shotgun (WGS) entry which is preliminary data.</text>
</comment>
<dbReference type="InterPro" id="IPR008259">
    <property type="entry name" value="FMN_hydac_DH_AS"/>
</dbReference>
<evidence type="ECO:0000256" key="4">
    <source>
        <dbReference type="ARBA" id="ARBA00023002"/>
    </source>
</evidence>
<evidence type="ECO:0000313" key="8">
    <source>
        <dbReference type="Proteomes" id="UP000355283"/>
    </source>
</evidence>
<name>A0A4D9CNW4_9STRA</name>
<dbReference type="Gene3D" id="3.20.20.70">
    <property type="entry name" value="Aldolase class I"/>
    <property type="match status" value="2"/>
</dbReference>
<dbReference type="PANTHER" id="PTHR10578:SF107">
    <property type="entry name" value="2-HYDROXYACID OXIDASE 1"/>
    <property type="match status" value="1"/>
</dbReference>
<dbReference type="CDD" id="cd02809">
    <property type="entry name" value="alpha_hydroxyacid_oxid_FMN"/>
    <property type="match status" value="1"/>
</dbReference>
<accession>A0A4D9CNW4</accession>
<organism evidence="7 8">
    <name type="scientific">Nannochloropsis salina CCMP1776</name>
    <dbReference type="NCBI Taxonomy" id="1027361"/>
    <lineage>
        <taxon>Eukaryota</taxon>
        <taxon>Sar</taxon>
        <taxon>Stramenopiles</taxon>
        <taxon>Ochrophyta</taxon>
        <taxon>Eustigmatophyceae</taxon>
        <taxon>Eustigmatales</taxon>
        <taxon>Monodopsidaceae</taxon>
        <taxon>Microchloropsis</taxon>
        <taxon>Microchloropsis salina</taxon>
    </lineage>
</organism>
<keyword evidence="3" id="KW-0288">FMN</keyword>
<dbReference type="InterPro" id="IPR000262">
    <property type="entry name" value="FMN-dep_DH"/>
</dbReference>
<evidence type="ECO:0000256" key="1">
    <source>
        <dbReference type="ARBA" id="ARBA00001917"/>
    </source>
</evidence>
<gene>
    <name evidence="7" type="ORF">NSK_007806</name>
</gene>
<dbReference type="PROSITE" id="PS00557">
    <property type="entry name" value="FMN_HYDROXY_ACID_DH_1"/>
    <property type="match status" value="1"/>
</dbReference>
<dbReference type="PANTHER" id="PTHR10578">
    <property type="entry name" value="S -2-HYDROXY-ACID OXIDASE-RELATED"/>
    <property type="match status" value="1"/>
</dbReference>
<feature type="domain" description="FMN hydroxy acid dehydrogenase" evidence="6">
    <location>
        <begin position="18"/>
        <end position="464"/>
    </location>
</feature>
<evidence type="ECO:0000256" key="2">
    <source>
        <dbReference type="ARBA" id="ARBA00022630"/>
    </source>
</evidence>
<evidence type="ECO:0000259" key="6">
    <source>
        <dbReference type="PROSITE" id="PS51349"/>
    </source>
</evidence>
<dbReference type="SUPFAM" id="SSF51395">
    <property type="entry name" value="FMN-linked oxidoreductases"/>
    <property type="match status" value="2"/>
</dbReference>
<evidence type="ECO:0000256" key="3">
    <source>
        <dbReference type="ARBA" id="ARBA00022643"/>
    </source>
</evidence>
<evidence type="ECO:0000313" key="7">
    <source>
        <dbReference type="EMBL" id="TFJ80851.1"/>
    </source>
</evidence>
<dbReference type="OrthoDB" id="25826at2759"/>
<sequence>MGDVKRQQAAAVEASIHQPLERLLSLDDVQAEARKRLPKALYEYVASGSDDEQTLWENRQGFKRHLLCPRVGVDVSKVDMSLTLFEDTAHAQHASLPIMISPAGVHCLMHPDGEIATVRAAQREQVVMGVSQHATTCMEDVAKAAVTLPTPSPASSPPPSAPPSTPLWYQLYILRDRSLTLSLVRRAESSGYQALILTVDSPVFGFREADWRNGFAGLPEGMILANYPTKRAYDDRMKGGWDQNSEALLDRSSSFERDLPWLCSVTSLPVVVKGIVAPEDAVAAAEAGCHGIIVSNHGGRQLDSCISSIEALPDIAEALRQKGFLLDADRRAQRPRARLAGSQRACLSPHPFCRHPPVLRSQRPPSFFPPYVLSPHPYSIIPLVVSLFLDSGVRRGTDVLKAMALGATAVLLGKPIFFGLAVGGEEGVRRVVEILRRETEVAMILCGCSDLGKVGRGLVREGGRGSYIRPSRL</sequence>
<dbReference type="InterPro" id="IPR037396">
    <property type="entry name" value="FMN_HAD"/>
</dbReference>
<dbReference type="GO" id="GO:0010181">
    <property type="term" value="F:FMN binding"/>
    <property type="evidence" value="ECO:0007669"/>
    <property type="project" value="InterPro"/>
</dbReference>
<dbReference type="AlphaFoldDB" id="A0A4D9CNW4"/>
<reference evidence="7 8" key="1">
    <citation type="submission" date="2019-01" db="EMBL/GenBank/DDBJ databases">
        <title>Nuclear Genome Assembly of the Microalgal Biofuel strain Nannochloropsis salina CCMP1776.</title>
        <authorList>
            <person name="Hovde B."/>
        </authorList>
    </citation>
    <scope>NUCLEOTIDE SEQUENCE [LARGE SCALE GENOMIC DNA]</scope>
    <source>
        <strain evidence="7 8">CCMP1776</strain>
    </source>
</reference>
<dbReference type="PROSITE" id="PS51349">
    <property type="entry name" value="FMN_HYDROXY_ACID_DH_2"/>
    <property type="match status" value="1"/>
</dbReference>
<keyword evidence="4" id="KW-0560">Oxidoreductase</keyword>
<proteinExistence type="inferred from homology"/>
<protein>
    <recommendedName>
        <fullName evidence="6">FMN hydroxy acid dehydrogenase domain-containing protein</fullName>
    </recommendedName>
</protein>
<dbReference type="EMBL" id="SDOX01000153">
    <property type="protein sequence ID" value="TFJ80851.1"/>
    <property type="molecule type" value="Genomic_DNA"/>
</dbReference>
<dbReference type="InterPro" id="IPR012133">
    <property type="entry name" value="Alpha-hydoxy_acid_DH_FMN"/>
</dbReference>
<dbReference type="Proteomes" id="UP000355283">
    <property type="component" value="Unassembled WGS sequence"/>
</dbReference>